<dbReference type="Gene3D" id="3.40.630.30">
    <property type="match status" value="1"/>
</dbReference>
<dbReference type="SUPFAM" id="SSF55729">
    <property type="entry name" value="Acyl-CoA N-acyltransferases (Nat)"/>
    <property type="match status" value="1"/>
</dbReference>
<reference evidence="3" key="1">
    <citation type="submission" date="2021-01" db="EMBL/GenBank/DDBJ databases">
        <authorList>
            <person name="Corre E."/>
            <person name="Pelletier E."/>
            <person name="Niang G."/>
            <person name="Scheremetjew M."/>
            <person name="Finn R."/>
            <person name="Kale V."/>
            <person name="Holt S."/>
            <person name="Cochrane G."/>
            <person name="Meng A."/>
            <person name="Brown T."/>
            <person name="Cohen L."/>
        </authorList>
    </citation>
    <scope>NUCLEOTIDE SEQUENCE</scope>
    <source>
        <strain evidence="3">CCMP3105</strain>
    </source>
</reference>
<organism evidence="3">
    <name type="scientific">Alexandrium monilatum</name>
    <dbReference type="NCBI Taxonomy" id="311494"/>
    <lineage>
        <taxon>Eukaryota</taxon>
        <taxon>Sar</taxon>
        <taxon>Alveolata</taxon>
        <taxon>Dinophyceae</taxon>
        <taxon>Gonyaulacales</taxon>
        <taxon>Pyrocystaceae</taxon>
        <taxon>Alexandrium</taxon>
    </lineage>
</organism>
<dbReference type="PANTHER" id="PTHR21562">
    <property type="entry name" value="NOTUM-RELATED"/>
    <property type="match status" value="1"/>
</dbReference>
<dbReference type="PANTHER" id="PTHR21562:SF67">
    <property type="entry name" value="PECTIN ACETYLESTERASE"/>
    <property type="match status" value="1"/>
</dbReference>
<evidence type="ECO:0000256" key="1">
    <source>
        <dbReference type="SAM" id="MobiDB-lite"/>
    </source>
</evidence>
<accession>A0A7S4UM07</accession>
<dbReference type="Pfam" id="PF13508">
    <property type="entry name" value="Acetyltransf_7"/>
    <property type="match status" value="1"/>
</dbReference>
<feature type="domain" description="N-acetyltransferase" evidence="2">
    <location>
        <begin position="1"/>
        <end position="177"/>
    </location>
</feature>
<dbReference type="Gene3D" id="3.40.50.1820">
    <property type="entry name" value="alpha/beta hydrolase"/>
    <property type="match status" value="1"/>
</dbReference>
<evidence type="ECO:0000259" key="2">
    <source>
        <dbReference type="PROSITE" id="PS51186"/>
    </source>
</evidence>
<protein>
    <recommendedName>
        <fullName evidence="2">N-acetyltransferase domain-containing protein</fullName>
    </recommendedName>
</protein>
<dbReference type="GO" id="GO:0016747">
    <property type="term" value="F:acyltransferase activity, transferring groups other than amino-acyl groups"/>
    <property type="evidence" value="ECO:0007669"/>
    <property type="project" value="InterPro"/>
</dbReference>
<proteinExistence type="predicted"/>
<gene>
    <name evidence="3" type="ORF">AMON00008_LOCUS16913</name>
</gene>
<dbReference type="InterPro" id="IPR029058">
    <property type="entry name" value="AB_hydrolase_fold"/>
</dbReference>
<dbReference type="GO" id="GO:0016787">
    <property type="term" value="F:hydrolase activity"/>
    <property type="evidence" value="ECO:0007669"/>
    <property type="project" value="InterPro"/>
</dbReference>
<feature type="compositionally biased region" description="Low complexity" evidence="1">
    <location>
        <begin position="28"/>
        <end position="43"/>
    </location>
</feature>
<dbReference type="InterPro" id="IPR000182">
    <property type="entry name" value="GNAT_dom"/>
</dbReference>
<dbReference type="InterPro" id="IPR004963">
    <property type="entry name" value="PAE/NOTUM"/>
</dbReference>
<dbReference type="EMBL" id="HBNR01025131">
    <property type="protein sequence ID" value="CAE4577293.1"/>
    <property type="molecule type" value="Transcribed_RNA"/>
</dbReference>
<sequence>MPRPGRPEDAEGVAEVYLAAQRSHGQEQLGSSDSSAASQSSALGADALAHETQRYAELLRMGEQHFLVAEEGDDSAAPGLRGFVSYGPSCTQPAFGEVMQLCVHPEWQGRGIGSGLLQGAWDAMSQHTWAAAGIHAWGIEGSPASQVYAKAGWAPTGHEKRLQPSLSSKDVMISEYCAPASRFPSASPTARTYSCTVAAAAAVAGLALALAAWPWRGGHEAPPKAKVPNVGRVVRVEPMAVGVPGARCLDGSQPLFYHRAAPAGRVGERRWLLHFQGGGWCVPGAGAHTSFPPTLIERCGVRAATPKGSTRSDGEWRNLTDAIFSQDEGHSPVFHDWHAVYLRYCDGASFADAAGVASLRAILRTLLALGLSAATDIVVSGCSAGAVAAALHAGAVQRAVPGAFVTALIDSGLFPDWSRPVPGSPRGASSPPPGIWPLDAELRRAFRERKIEVAGALPQPCVLRYAGEPWKCMFLEHLLPVLEVPAFVLQSRFDSSNVRGIDNASSLESFGASVAWRLARAIEESDGWHALFLDSCFHHCMSWGAILAVPSASLHAVPVSQPAAFAAWWHRHRARRHTGARGQGAAATRPLWRWDHRPGNGSGPCWEASHCPNWQRDLGFWRPLFSEAARPGGAQAWAGAAAR</sequence>
<dbReference type="PROSITE" id="PS51186">
    <property type="entry name" value="GNAT"/>
    <property type="match status" value="1"/>
</dbReference>
<evidence type="ECO:0000313" key="3">
    <source>
        <dbReference type="EMBL" id="CAE4577293.1"/>
    </source>
</evidence>
<dbReference type="AlphaFoldDB" id="A0A7S4UM07"/>
<dbReference type="InterPro" id="IPR016181">
    <property type="entry name" value="Acyl_CoA_acyltransferase"/>
</dbReference>
<feature type="region of interest" description="Disordered" evidence="1">
    <location>
        <begin position="20"/>
        <end position="43"/>
    </location>
</feature>
<dbReference type="Pfam" id="PF03283">
    <property type="entry name" value="PAE"/>
    <property type="match status" value="1"/>
</dbReference>
<dbReference type="CDD" id="cd04301">
    <property type="entry name" value="NAT_SF"/>
    <property type="match status" value="1"/>
</dbReference>
<dbReference type="SUPFAM" id="SSF53474">
    <property type="entry name" value="alpha/beta-Hydrolases"/>
    <property type="match status" value="1"/>
</dbReference>
<name>A0A7S4UM07_9DINO</name>